<dbReference type="Proteomes" id="UP000433101">
    <property type="component" value="Unassembled WGS sequence"/>
</dbReference>
<keyword evidence="1" id="KW-0812">Transmembrane</keyword>
<feature type="transmembrane region" description="Helical" evidence="1">
    <location>
        <begin position="53"/>
        <end position="79"/>
    </location>
</feature>
<keyword evidence="1" id="KW-1133">Transmembrane helix</keyword>
<evidence type="ECO:0000256" key="1">
    <source>
        <dbReference type="SAM" id="Phobius"/>
    </source>
</evidence>
<evidence type="ECO:0000313" key="2">
    <source>
        <dbReference type="EMBL" id="MXN65445.1"/>
    </source>
</evidence>
<comment type="caution">
    <text evidence="2">The sequence shown here is derived from an EMBL/GenBank/DDBJ whole genome shotgun (WGS) entry which is preliminary data.</text>
</comment>
<keyword evidence="1" id="KW-0472">Membrane</keyword>
<dbReference type="EMBL" id="WUMV01000003">
    <property type="protein sequence ID" value="MXN65445.1"/>
    <property type="molecule type" value="Genomic_DNA"/>
</dbReference>
<protein>
    <submittedName>
        <fullName evidence="2">Paraquat-inducible protein A</fullName>
    </submittedName>
</protein>
<proteinExistence type="predicted"/>
<dbReference type="PROSITE" id="PS51257">
    <property type="entry name" value="PROKAR_LIPOPROTEIN"/>
    <property type="match status" value="1"/>
</dbReference>
<dbReference type="AlphaFoldDB" id="A0A7X3S864"/>
<feature type="transmembrane region" description="Helical" evidence="1">
    <location>
        <begin position="124"/>
        <end position="141"/>
    </location>
</feature>
<keyword evidence="3" id="KW-1185">Reference proteome</keyword>
<organism evidence="2 3">
    <name type="scientific">Stappia sediminis</name>
    <dbReference type="NCBI Taxonomy" id="2692190"/>
    <lineage>
        <taxon>Bacteria</taxon>
        <taxon>Pseudomonadati</taxon>
        <taxon>Pseudomonadota</taxon>
        <taxon>Alphaproteobacteria</taxon>
        <taxon>Hyphomicrobiales</taxon>
        <taxon>Stappiaceae</taxon>
        <taxon>Stappia</taxon>
    </lineage>
</organism>
<name>A0A7X3S864_9HYPH</name>
<dbReference type="InterPro" id="IPR007498">
    <property type="entry name" value="PqiA-like"/>
</dbReference>
<reference evidence="2 3" key="1">
    <citation type="submission" date="2019-12" db="EMBL/GenBank/DDBJ databases">
        <authorList>
            <person name="Li M."/>
        </authorList>
    </citation>
    <scope>NUCLEOTIDE SEQUENCE [LARGE SCALE GENOMIC DNA]</scope>
    <source>
        <strain evidence="2 3">GBMRC 2046</strain>
    </source>
</reference>
<dbReference type="Pfam" id="PF04403">
    <property type="entry name" value="PqiA"/>
    <property type="match status" value="1"/>
</dbReference>
<accession>A0A7X3S864</accession>
<dbReference type="RefSeq" id="WP_160775623.1">
    <property type="nucleotide sequence ID" value="NZ_WUMV01000003.1"/>
</dbReference>
<sequence>MRFVLAVLLPMATGCFVLGLVLPLMKMERLYFLEDKPSLVEIVSGLWADGDAILAAAVAVFSILFPALKLLGLHLAALGTSARVPLSMFAALGKWSMMDVMLVALVIFAAKTSGLASATSLPGLWLYASATLLTAISAVIARRV</sequence>
<evidence type="ECO:0000313" key="3">
    <source>
        <dbReference type="Proteomes" id="UP000433101"/>
    </source>
</evidence>
<gene>
    <name evidence="2" type="ORF">GR183_11085</name>
</gene>